<feature type="transmembrane region" description="Helical" evidence="7">
    <location>
        <begin position="224"/>
        <end position="248"/>
    </location>
</feature>
<keyword evidence="2" id="KW-0813">Transport</keyword>
<feature type="transmembrane region" description="Helical" evidence="7">
    <location>
        <begin position="316"/>
        <end position="339"/>
    </location>
</feature>
<feature type="transmembrane region" description="Helical" evidence="7">
    <location>
        <begin position="20"/>
        <end position="43"/>
    </location>
</feature>
<evidence type="ECO:0000256" key="5">
    <source>
        <dbReference type="ARBA" id="ARBA00022989"/>
    </source>
</evidence>
<evidence type="ECO:0000313" key="10">
    <source>
        <dbReference type="EMBL" id="SHG19711.1"/>
    </source>
</evidence>
<feature type="transmembrane region" description="Helical" evidence="7">
    <location>
        <begin position="292"/>
        <end position="310"/>
    </location>
</feature>
<dbReference type="InterPro" id="IPR011701">
    <property type="entry name" value="MFS"/>
</dbReference>
<evidence type="ECO:0000256" key="7">
    <source>
        <dbReference type="SAM" id="Phobius"/>
    </source>
</evidence>
<gene>
    <name evidence="9" type="ORF">SAMN02745781_04194</name>
    <name evidence="10" type="ORF">SAMN02745781_04195</name>
</gene>
<feature type="transmembrane region" description="Helical" evidence="7">
    <location>
        <begin position="260"/>
        <end position="280"/>
    </location>
</feature>
<dbReference type="PANTHER" id="PTHR23517:SF2">
    <property type="entry name" value="MULTIDRUG RESISTANCE PROTEIN MDTH"/>
    <property type="match status" value="1"/>
</dbReference>
<evidence type="ECO:0000256" key="6">
    <source>
        <dbReference type="ARBA" id="ARBA00023136"/>
    </source>
</evidence>
<dbReference type="GO" id="GO:0022857">
    <property type="term" value="F:transmembrane transporter activity"/>
    <property type="evidence" value="ECO:0007669"/>
    <property type="project" value="InterPro"/>
</dbReference>
<name>A0A1M5HUJ5_VIBGA</name>
<dbReference type="InterPro" id="IPR036259">
    <property type="entry name" value="MFS_trans_sf"/>
</dbReference>
<evidence type="ECO:0000256" key="3">
    <source>
        <dbReference type="ARBA" id="ARBA00022475"/>
    </source>
</evidence>
<feature type="transmembrane region" description="Helical" evidence="7">
    <location>
        <begin position="49"/>
        <end position="72"/>
    </location>
</feature>
<organism evidence="9 11">
    <name type="scientific">Vibrio gazogenes DSM 21264 = NBRC 103151</name>
    <dbReference type="NCBI Taxonomy" id="1123492"/>
    <lineage>
        <taxon>Bacteria</taxon>
        <taxon>Pseudomonadati</taxon>
        <taxon>Pseudomonadota</taxon>
        <taxon>Gammaproteobacteria</taxon>
        <taxon>Vibrionales</taxon>
        <taxon>Vibrionaceae</taxon>
        <taxon>Vibrio</taxon>
    </lineage>
</organism>
<keyword evidence="3" id="KW-1003">Cell membrane</keyword>
<feature type="transmembrane region" description="Helical" evidence="7">
    <location>
        <begin position="172"/>
        <end position="192"/>
    </location>
</feature>
<evidence type="ECO:0000256" key="4">
    <source>
        <dbReference type="ARBA" id="ARBA00022692"/>
    </source>
</evidence>
<keyword evidence="6 7" id="KW-0472">Membrane</keyword>
<dbReference type="PANTHER" id="PTHR23517">
    <property type="entry name" value="RESISTANCE PROTEIN MDTM, PUTATIVE-RELATED-RELATED"/>
    <property type="match status" value="1"/>
</dbReference>
<dbReference type="GO" id="GO:0005886">
    <property type="term" value="C:plasma membrane"/>
    <property type="evidence" value="ECO:0007669"/>
    <property type="project" value="UniProtKB-SubCell"/>
</dbReference>
<protein>
    <submittedName>
        <fullName evidence="9">Major Facilitator Superfamily protein</fullName>
    </submittedName>
</protein>
<dbReference type="InterPro" id="IPR050171">
    <property type="entry name" value="MFS_Transporters"/>
</dbReference>
<dbReference type="InterPro" id="IPR020846">
    <property type="entry name" value="MFS_dom"/>
</dbReference>
<dbReference type="PROSITE" id="PS50850">
    <property type="entry name" value="MFS"/>
    <property type="match status" value="1"/>
</dbReference>
<evidence type="ECO:0000256" key="1">
    <source>
        <dbReference type="ARBA" id="ARBA00004651"/>
    </source>
</evidence>
<accession>A0A1M5HUJ5</accession>
<keyword evidence="5 7" id="KW-1133">Transmembrane helix</keyword>
<dbReference type="EMBL" id="FQUH01000041">
    <property type="protein sequence ID" value="SHG19711.1"/>
    <property type="molecule type" value="Genomic_DNA"/>
</dbReference>
<dbReference type="Proteomes" id="UP000184159">
    <property type="component" value="Unassembled WGS sequence"/>
</dbReference>
<evidence type="ECO:0000313" key="9">
    <source>
        <dbReference type="EMBL" id="SHG19573.1"/>
    </source>
</evidence>
<keyword evidence="11" id="KW-1185">Reference proteome</keyword>
<feature type="domain" description="Major facilitator superfamily (MFS) profile" evidence="8">
    <location>
        <begin position="18"/>
        <end position="403"/>
    </location>
</feature>
<evidence type="ECO:0000313" key="11">
    <source>
        <dbReference type="Proteomes" id="UP000184159"/>
    </source>
</evidence>
<feature type="transmembrane region" description="Helical" evidence="7">
    <location>
        <begin position="378"/>
        <end position="398"/>
    </location>
</feature>
<feature type="transmembrane region" description="Helical" evidence="7">
    <location>
        <begin position="109"/>
        <end position="131"/>
    </location>
</feature>
<feature type="transmembrane region" description="Helical" evidence="7">
    <location>
        <begin position="143"/>
        <end position="166"/>
    </location>
</feature>
<comment type="subcellular location">
    <subcellularLocation>
        <location evidence="1">Cell membrane</location>
        <topology evidence="1">Multi-pass membrane protein</topology>
    </subcellularLocation>
</comment>
<feature type="transmembrane region" description="Helical" evidence="7">
    <location>
        <begin position="351"/>
        <end position="372"/>
    </location>
</feature>
<reference evidence="11" key="1">
    <citation type="submission" date="2016-11" db="EMBL/GenBank/DDBJ databases">
        <authorList>
            <person name="Varghese N."/>
            <person name="Submissions S."/>
        </authorList>
    </citation>
    <scope>NUCLEOTIDE SEQUENCE [LARGE SCALE GENOMIC DNA]</scope>
    <source>
        <strain evidence="11">DSM 21264</strain>
    </source>
</reference>
<evidence type="ECO:0000256" key="2">
    <source>
        <dbReference type="ARBA" id="ARBA00022448"/>
    </source>
</evidence>
<evidence type="ECO:0000259" key="8">
    <source>
        <dbReference type="PROSITE" id="PS50850"/>
    </source>
</evidence>
<sequence>MFQQFSSAISIYRGLPANIYYLAVARMILGMGNFIIPFLVLLLTDKLGYSATVAGSLAMGVTGTYLLGSFIGGKLSDVLGHKRVMVFGEFSGALLLISCGFFPDNTFLVPAFLFGAYFFIGLALPASNALVADLSNKNNRDAVMSLSYLAYNFGSALGPIMAGYLFWSYTEWIFFGNGFAALLGVVIVAMFIKVQPEIDRTTGNELEMPVSGSVWAVLRSRPRLLFFTFLCGLLWYSLNQMTMASPLYLSHIFGEKGPIVFGQLMTYACVIVVLITPILMKFTSGKAETISLAYAGFMFAFGYALVMFFPSIPIHFIAWLFLSAGEVLLLTKESIYLANNSPSSHRGRIQGVLVTLRSVLVMPSFIVVGYLIDSYGYSFTWSSIIAISIAASIGLYLMTVRNKPGSHITRNRSINGDNS</sequence>
<reference evidence="9" key="2">
    <citation type="submission" date="2016-11" db="EMBL/GenBank/DDBJ databases">
        <authorList>
            <person name="Jaros S."/>
            <person name="Januszkiewicz K."/>
            <person name="Wedrychowicz H."/>
        </authorList>
    </citation>
    <scope>NUCLEOTIDE SEQUENCE [LARGE SCALE GENOMIC DNA]</scope>
    <source>
        <strain evidence="9">DSM 21264</strain>
    </source>
</reference>
<dbReference type="EMBL" id="FQUH01000040">
    <property type="protein sequence ID" value="SHG19573.1"/>
    <property type="molecule type" value="Genomic_DNA"/>
</dbReference>
<dbReference type="Gene3D" id="1.20.1250.20">
    <property type="entry name" value="MFS general substrate transporter like domains"/>
    <property type="match status" value="1"/>
</dbReference>
<dbReference type="AlphaFoldDB" id="A0A1M5HUJ5"/>
<dbReference type="SUPFAM" id="SSF103473">
    <property type="entry name" value="MFS general substrate transporter"/>
    <property type="match status" value="1"/>
</dbReference>
<feature type="transmembrane region" description="Helical" evidence="7">
    <location>
        <begin position="84"/>
        <end position="103"/>
    </location>
</feature>
<dbReference type="Pfam" id="PF07690">
    <property type="entry name" value="MFS_1"/>
    <property type="match status" value="1"/>
</dbReference>
<dbReference type="RefSeq" id="WP_077316428.1">
    <property type="nucleotide sequence ID" value="NZ_FQUH01000040.1"/>
</dbReference>
<proteinExistence type="predicted"/>
<keyword evidence="4 7" id="KW-0812">Transmembrane</keyword>